<dbReference type="SUPFAM" id="SSF53474">
    <property type="entry name" value="alpha/beta-Hydrolases"/>
    <property type="match status" value="1"/>
</dbReference>
<dbReference type="Proteomes" id="UP001198701">
    <property type="component" value="Unassembled WGS sequence"/>
</dbReference>
<dbReference type="InterPro" id="IPR012908">
    <property type="entry name" value="PGAP1-ab_dom-like"/>
</dbReference>
<evidence type="ECO:0000313" key="2">
    <source>
        <dbReference type="EMBL" id="MCC6069425.1"/>
    </source>
</evidence>
<evidence type="ECO:0000313" key="3">
    <source>
        <dbReference type="Proteomes" id="UP001198701"/>
    </source>
</evidence>
<dbReference type="EMBL" id="JAJHPV010000002">
    <property type="protein sequence ID" value="MCC6069425.1"/>
    <property type="molecule type" value="Genomic_DNA"/>
</dbReference>
<proteinExistence type="predicted"/>
<reference evidence="2 3" key="1">
    <citation type="submission" date="2021-11" db="EMBL/GenBank/DDBJ databases">
        <authorList>
            <person name="Huq M.A."/>
        </authorList>
    </citation>
    <scope>NUCLEOTIDE SEQUENCE [LARGE SCALE GENOMIC DNA]</scope>
    <source>
        <strain evidence="2 3">MAHUQ-52</strain>
    </source>
</reference>
<dbReference type="Gene3D" id="3.40.50.1820">
    <property type="entry name" value="alpha/beta hydrolase"/>
    <property type="match status" value="1"/>
</dbReference>
<dbReference type="Pfam" id="PF07819">
    <property type="entry name" value="PGAP1"/>
    <property type="match status" value="1"/>
</dbReference>
<dbReference type="RefSeq" id="WP_229430362.1">
    <property type="nucleotide sequence ID" value="NZ_JAJHPV010000002.1"/>
</dbReference>
<name>A0ABS8ILU8_9BURK</name>
<dbReference type="PANTHER" id="PTHR37946:SF1">
    <property type="entry name" value="SLL1969 PROTEIN"/>
    <property type="match status" value="1"/>
</dbReference>
<dbReference type="InterPro" id="IPR029058">
    <property type="entry name" value="AB_hydrolase_fold"/>
</dbReference>
<protein>
    <submittedName>
        <fullName evidence="2">GPI inositol-deacylase</fullName>
    </submittedName>
</protein>
<sequence length="404" mass="44247">MNNRDGARHVHPADLHGVARLALSAVRVVLEQAEAVHRRMAGVRMLRATVGGITGFAFRRVRQTTEAAARWSDARLSRSAPGTHLSTVEREVVLAAVNGLFGDLLAESGNPLAIAMRLRSDGHPLVLSKAGLSAALGEPTGKIVVLVHGLCRCDLQWRRANHDYGQALAHDLGYTPVYLHYNSGRHISVNGREFSGLMEQLVQAWPVPVEQVAILGHSMGGLVARSACFYAKEQGHAWLRHLDHMVLIGTPHHGAPLERHGNWLGAVMGRSALTAPLARLGEMRSAGITDLRYGNLVDQDWHGRNRFEHAQDQRLPVPLPKGVKCYAIAGTTGRRLGDIRDRLLGDGVIPMDTALGLHEDPARNLNFPKTRQFIAFGVHHLDLLSRADVYGKIQDWLSAGPRRP</sequence>
<organism evidence="2 3">
    <name type="scientific">Massilia agrisoli</name>
    <dbReference type="NCBI Taxonomy" id="2892444"/>
    <lineage>
        <taxon>Bacteria</taxon>
        <taxon>Pseudomonadati</taxon>
        <taxon>Pseudomonadota</taxon>
        <taxon>Betaproteobacteria</taxon>
        <taxon>Burkholderiales</taxon>
        <taxon>Oxalobacteraceae</taxon>
        <taxon>Telluria group</taxon>
        <taxon>Massilia</taxon>
    </lineage>
</organism>
<gene>
    <name evidence="2" type="ORF">LMJ30_00440</name>
</gene>
<keyword evidence="3" id="KW-1185">Reference proteome</keyword>
<dbReference type="PANTHER" id="PTHR37946">
    <property type="entry name" value="SLL1969 PROTEIN"/>
    <property type="match status" value="1"/>
</dbReference>
<accession>A0ABS8ILU8</accession>
<feature type="domain" description="GPI inositol-deacylase PGAP1-like alpha/beta" evidence="1">
    <location>
        <begin position="139"/>
        <end position="301"/>
    </location>
</feature>
<evidence type="ECO:0000259" key="1">
    <source>
        <dbReference type="Pfam" id="PF07819"/>
    </source>
</evidence>
<comment type="caution">
    <text evidence="2">The sequence shown here is derived from an EMBL/GenBank/DDBJ whole genome shotgun (WGS) entry which is preliminary data.</text>
</comment>